<dbReference type="EMBL" id="AFZE01000056">
    <property type="protein sequence ID" value="EHL11034.1"/>
    <property type="molecule type" value="Genomic_DNA"/>
</dbReference>
<sequence>MDYIISATDFCKEVSVYVAKTTDMVETVRDIHNPTPVVCAAIGRAVTATSIMGFMMKGEKNKISLIIKGDGLIGNITCTGNSKGYVKACATNYDVDIPIRETDGKLDVGRAVGSNGILTVIRDLGLKEPYVGHNSLVNGEIAQDLTSYFVNSEQIASSVGLGVLVDTDYTVKHAGGFIVSLMPFAKEETISKLEDNIKNIRSITSLMEDDLTPEDIAQLILKDLGCVILSKNEVKYECDCSRKRIEEALISIGKKELQKIYEEDKKAEICCHFCNKKYYFDEEELKSLIDHIK</sequence>
<dbReference type="PANTHER" id="PTHR30111">
    <property type="entry name" value="33 KDA CHAPERONIN"/>
    <property type="match status" value="1"/>
</dbReference>
<dbReference type="Gene3D" id="3.55.30.10">
    <property type="entry name" value="Hsp33 domain"/>
    <property type="match status" value="1"/>
</dbReference>
<keyword evidence="2 6" id="KW-0862">Zinc</keyword>
<keyword evidence="1 6" id="KW-0963">Cytoplasm</keyword>
<dbReference type="InterPro" id="IPR000397">
    <property type="entry name" value="Heat_shock_Hsp33"/>
</dbReference>
<dbReference type="GO" id="GO:0042026">
    <property type="term" value="P:protein refolding"/>
    <property type="evidence" value="ECO:0007669"/>
    <property type="project" value="TreeGrafter"/>
</dbReference>
<evidence type="ECO:0000256" key="3">
    <source>
        <dbReference type="ARBA" id="ARBA00023157"/>
    </source>
</evidence>
<dbReference type="GO" id="GO:0044183">
    <property type="term" value="F:protein folding chaperone"/>
    <property type="evidence" value="ECO:0007669"/>
    <property type="project" value="TreeGrafter"/>
</dbReference>
<dbReference type="NCBIfam" id="NF001033">
    <property type="entry name" value="PRK00114.1"/>
    <property type="match status" value="1"/>
</dbReference>
<evidence type="ECO:0000256" key="5">
    <source>
        <dbReference type="ARBA" id="ARBA00023284"/>
    </source>
</evidence>
<evidence type="ECO:0000256" key="4">
    <source>
        <dbReference type="ARBA" id="ARBA00023186"/>
    </source>
</evidence>
<dbReference type="PATRIC" id="fig|796937.3.peg.1805"/>
<dbReference type="GO" id="GO:0005737">
    <property type="term" value="C:cytoplasm"/>
    <property type="evidence" value="ECO:0007669"/>
    <property type="project" value="UniProtKB-SubCell"/>
</dbReference>
<keyword evidence="3 6" id="KW-1015">Disulfide bond</keyword>
<dbReference type="HOGENOM" id="CLU_054493_1_0_9"/>
<feature type="disulfide bond" description="Redox-active" evidence="6">
    <location>
        <begin position="238"/>
        <end position="240"/>
    </location>
</feature>
<comment type="caution">
    <text evidence="7">The sequence shown here is derived from an EMBL/GenBank/DDBJ whole genome shotgun (WGS) entry which is preliminary data.</text>
</comment>
<keyword evidence="4 6" id="KW-0143">Chaperone</keyword>
<evidence type="ECO:0000256" key="1">
    <source>
        <dbReference type="ARBA" id="ARBA00022490"/>
    </source>
</evidence>
<evidence type="ECO:0000313" key="8">
    <source>
        <dbReference type="Proteomes" id="UP000006437"/>
    </source>
</evidence>
<reference evidence="7 8" key="1">
    <citation type="submission" date="2011-08" db="EMBL/GenBank/DDBJ databases">
        <title>The Genome Sequence of Eubacteriaceae bacterium ACC19a.</title>
        <authorList>
            <consortium name="The Broad Institute Genome Sequencing Platform"/>
            <person name="Earl A."/>
            <person name="Ward D."/>
            <person name="Feldgarden M."/>
            <person name="Gevers D."/>
            <person name="Sizova M."/>
            <person name="Hazen A."/>
            <person name="Epstein S."/>
            <person name="Young S.K."/>
            <person name="Zeng Q."/>
            <person name="Gargeya S."/>
            <person name="Fitzgerald M."/>
            <person name="Haas B."/>
            <person name="Abouelleil A."/>
            <person name="Alvarado L."/>
            <person name="Arachchi H.M."/>
            <person name="Berlin A."/>
            <person name="Brown A."/>
            <person name="Chapman S.B."/>
            <person name="Chen Z."/>
            <person name="Dunbar C."/>
            <person name="Freedman E."/>
            <person name="Gearin G."/>
            <person name="Gellesch M."/>
            <person name="Goldberg J."/>
            <person name="Griggs A."/>
            <person name="Gujja S."/>
            <person name="Heiman D."/>
            <person name="Howarth C."/>
            <person name="Larson L."/>
            <person name="Lui A."/>
            <person name="MacDonald P.J.P."/>
            <person name="Montmayeur A."/>
            <person name="Murphy C."/>
            <person name="Neiman D."/>
            <person name="Pearson M."/>
            <person name="Priest M."/>
            <person name="Roberts A."/>
            <person name="Saif S."/>
            <person name="Shea T."/>
            <person name="Shenoy N."/>
            <person name="Sisk P."/>
            <person name="Stolte C."/>
            <person name="Sykes S."/>
            <person name="Wortman J."/>
            <person name="Nusbaum C."/>
            <person name="Birren B."/>
        </authorList>
    </citation>
    <scope>NUCLEOTIDE SEQUENCE [LARGE SCALE GENOMIC DNA]</scope>
    <source>
        <strain evidence="7 8">ACC19a</strain>
    </source>
</reference>
<dbReference type="Pfam" id="PF01430">
    <property type="entry name" value="HSP33"/>
    <property type="match status" value="1"/>
</dbReference>
<dbReference type="CDD" id="cd00498">
    <property type="entry name" value="Hsp33"/>
    <property type="match status" value="1"/>
</dbReference>
<evidence type="ECO:0000313" key="7">
    <source>
        <dbReference type="EMBL" id="EHL11034.1"/>
    </source>
</evidence>
<dbReference type="RefSeq" id="WP_009524807.1">
    <property type="nucleotide sequence ID" value="NZ_JH414548.1"/>
</dbReference>
<evidence type="ECO:0000256" key="2">
    <source>
        <dbReference type="ARBA" id="ARBA00022833"/>
    </source>
</evidence>
<protein>
    <recommendedName>
        <fullName evidence="6">33 kDa chaperonin</fullName>
    </recommendedName>
    <alternativeName>
        <fullName evidence="6">Heat shock protein 33 homolog</fullName>
        <shortName evidence="6">HSP33</shortName>
    </alternativeName>
</protein>
<evidence type="ECO:0000256" key="6">
    <source>
        <dbReference type="HAMAP-Rule" id="MF_00117"/>
    </source>
</evidence>
<dbReference type="AlphaFoldDB" id="G9X2G4"/>
<name>G9X2G4_9FIRM</name>
<comment type="function">
    <text evidence="6">Redox regulated molecular chaperone. Protects both thermally unfolding and oxidatively damaged proteins from irreversible aggregation. Plays an important role in the bacterial defense system toward oxidative stress.</text>
</comment>
<dbReference type="InterPro" id="IPR016154">
    <property type="entry name" value="Heat_shock_Hsp33_C"/>
</dbReference>
<organism evidence="7 8">
    <name type="scientific">Peptoanaerobacter stomatis</name>
    <dbReference type="NCBI Taxonomy" id="796937"/>
    <lineage>
        <taxon>Bacteria</taxon>
        <taxon>Bacillati</taxon>
        <taxon>Bacillota</taxon>
        <taxon>Clostridia</taxon>
        <taxon>Peptostreptococcales</taxon>
        <taxon>Filifactoraceae</taxon>
        <taxon>Peptoanaerobacter</taxon>
    </lineage>
</organism>
<keyword evidence="5 6" id="KW-0676">Redox-active center</keyword>
<dbReference type="Gene3D" id="3.90.1280.10">
    <property type="entry name" value="HSP33 redox switch-like"/>
    <property type="match status" value="1"/>
</dbReference>
<dbReference type="HAMAP" id="MF_00117">
    <property type="entry name" value="HslO"/>
    <property type="match status" value="1"/>
</dbReference>
<dbReference type="PIRSF" id="PIRSF005261">
    <property type="entry name" value="Heat_shock_Hsp33"/>
    <property type="match status" value="1"/>
</dbReference>
<dbReference type="GO" id="GO:0051082">
    <property type="term" value="F:unfolded protein binding"/>
    <property type="evidence" value="ECO:0007669"/>
    <property type="project" value="UniProtKB-UniRule"/>
</dbReference>
<comment type="subcellular location">
    <subcellularLocation>
        <location evidence="6">Cytoplasm</location>
    </subcellularLocation>
</comment>
<gene>
    <name evidence="6" type="primary">hslO</name>
    <name evidence="7" type="ORF">HMPREF9629_00571</name>
</gene>
<dbReference type="SUPFAM" id="SSF118352">
    <property type="entry name" value="HSP33 redox switch-like"/>
    <property type="match status" value="1"/>
</dbReference>
<comment type="PTM">
    <text evidence="6">Under oxidizing conditions two disulfide bonds are formed involving the reactive cysteines. Under reducing conditions zinc is bound to the reactive cysteines and the protein is inactive.</text>
</comment>
<feature type="disulfide bond" description="Redox-active" evidence="6">
    <location>
        <begin position="271"/>
        <end position="274"/>
    </location>
</feature>
<comment type="similarity">
    <text evidence="6">Belongs to the HSP33 family.</text>
</comment>
<proteinExistence type="inferred from homology"/>
<dbReference type="PANTHER" id="PTHR30111:SF1">
    <property type="entry name" value="33 KDA CHAPERONIN"/>
    <property type="match status" value="1"/>
</dbReference>
<dbReference type="SUPFAM" id="SSF64397">
    <property type="entry name" value="Hsp33 domain"/>
    <property type="match status" value="1"/>
</dbReference>
<accession>G9X2G4</accession>
<dbReference type="Proteomes" id="UP000006437">
    <property type="component" value="Unassembled WGS sequence"/>
</dbReference>
<dbReference type="InterPro" id="IPR016153">
    <property type="entry name" value="Heat_shock_Hsp33_N"/>
</dbReference>